<organism evidence="7">
    <name type="scientific">Chlamydomonas leiostraca</name>
    <dbReference type="NCBI Taxonomy" id="1034604"/>
    <lineage>
        <taxon>Eukaryota</taxon>
        <taxon>Viridiplantae</taxon>
        <taxon>Chlorophyta</taxon>
        <taxon>core chlorophytes</taxon>
        <taxon>Chlorophyceae</taxon>
        <taxon>CS clade</taxon>
        <taxon>Chlamydomonadales</taxon>
        <taxon>Chlamydomonadaceae</taxon>
        <taxon>Chlamydomonas</taxon>
    </lineage>
</organism>
<keyword evidence="4 6" id="KW-0472">Membrane</keyword>
<feature type="transmembrane region" description="Helical" evidence="6">
    <location>
        <begin position="304"/>
        <end position="322"/>
    </location>
</feature>
<feature type="region of interest" description="Disordered" evidence="5">
    <location>
        <begin position="1"/>
        <end position="23"/>
    </location>
</feature>
<feature type="transmembrane region" description="Helical" evidence="6">
    <location>
        <begin position="251"/>
        <end position="272"/>
    </location>
</feature>
<feature type="transmembrane region" description="Helical" evidence="6">
    <location>
        <begin position="35"/>
        <end position="58"/>
    </location>
</feature>
<feature type="transmembrane region" description="Helical" evidence="6">
    <location>
        <begin position="106"/>
        <end position="124"/>
    </location>
</feature>
<feature type="transmembrane region" description="Helical" evidence="6">
    <location>
        <begin position="279"/>
        <end position="298"/>
    </location>
</feature>
<gene>
    <name evidence="7" type="ORF">CLEI1391_LOCUS8165</name>
</gene>
<keyword evidence="2 6" id="KW-0812">Transmembrane</keyword>
<feature type="transmembrane region" description="Helical" evidence="6">
    <location>
        <begin position="160"/>
        <end position="177"/>
    </location>
</feature>
<evidence type="ECO:0000256" key="2">
    <source>
        <dbReference type="ARBA" id="ARBA00022692"/>
    </source>
</evidence>
<dbReference type="AlphaFoldDB" id="A0A7S0WQ31"/>
<dbReference type="InterPro" id="IPR050186">
    <property type="entry name" value="TPT_transporter"/>
</dbReference>
<dbReference type="PANTHER" id="PTHR11132">
    <property type="entry name" value="SOLUTE CARRIER FAMILY 35"/>
    <property type="match status" value="1"/>
</dbReference>
<name>A0A7S0WQ31_9CHLO</name>
<evidence type="ECO:0000256" key="1">
    <source>
        <dbReference type="ARBA" id="ARBA00004141"/>
    </source>
</evidence>
<evidence type="ECO:0000256" key="3">
    <source>
        <dbReference type="ARBA" id="ARBA00022989"/>
    </source>
</evidence>
<evidence type="ECO:0000256" key="4">
    <source>
        <dbReference type="ARBA" id="ARBA00023136"/>
    </source>
</evidence>
<dbReference type="EMBL" id="HBFB01014430">
    <property type="protein sequence ID" value="CAD8677764.1"/>
    <property type="molecule type" value="Transcribed_RNA"/>
</dbReference>
<proteinExistence type="predicted"/>
<feature type="transmembrane region" description="Helical" evidence="6">
    <location>
        <begin position="65"/>
        <end position="86"/>
    </location>
</feature>
<accession>A0A7S0WQ31</accession>
<reference evidence="7" key="1">
    <citation type="submission" date="2021-01" db="EMBL/GenBank/DDBJ databases">
        <authorList>
            <person name="Corre E."/>
            <person name="Pelletier E."/>
            <person name="Niang G."/>
            <person name="Scheremetjew M."/>
            <person name="Finn R."/>
            <person name="Kale V."/>
            <person name="Holt S."/>
            <person name="Cochrane G."/>
            <person name="Meng A."/>
            <person name="Brown T."/>
            <person name="Cohen L."/>
        </authorList>
    </citation>
    <scope>NUCLEOTIDE SEQUENCE</scope>
    <source>
        <strain evidence="7">SAG 11-49</strain>
    </source>
</reference>
<feature type="transmembrane region" description="Helical" evidence="6">
    <location>
        <begin position="215"/>
        <end position="236"/>
    </location>
</feature>
<evidence type="ECO:0000256" key="6">
    <source>
        <dbReference type="SAM" id="Phobius"/>
    </source>
</evidence>
<dbReference type="GO" id="GO:0016020">
    <property type="term" value="C:membrane"/>
    <property type="evidence" value="ECO:0007669"/>
    <property type="project" value="UniProtKB-SubCell"/>
</dbReference>
<feature type="transmembrane region" description="Helical" evidence="6">
    <location>
        <begin position="183"/>
        <end position="203"/>
    </location>
</feature>
<comment type="subcellular location">
    <subcellularLocation>
        <location evidence="1">Membrane</location>
        <topology evidence="1">Multi-pass membrane protein</topology>
    </subcellularLocation>
</comment>
<protein>
    <recommendedName>
        <fullName evidence="8">Sugar phosphate transporter domain-containing protein</fullName>
    </recommendedName>
</protein>
<evidence type="ECO:0000256" key="5">
    <source>
        <dbReference type="SAM" id="MobiDB-lite"/>
    </source>
</evidence>
<sequence length="337" mass="37292">MADIEKQPLVPKGTSPDAPTRQGAPAVKASLAPHYAGLSLTTLIILYYALCSSTMLVINKVTIHYLPFPSFVLVCQLLVSTAAAKIGDVSGVIEVDKLEWVKIKRFIWVILGFLGTIFCNIKVLQHSNVETFITFRSSTPLVLSLCDWAFLGRALPNARSWGCLLVLLGGSVGYVMVDTAFEVRAYAWLAAWYACFVFDTVYVKHMCESVKMTNWGRVYYTNLLALAPMIFILPSLKEQDKLAGVVWDSQVLVPLILSCTVGVCMSHSAYLLRDAVSATLFTIVGILCKIFTVLINYMMWDKHANMEGIAFLLICVLAGTFYQQAPKRSEVKAHQQG</sequence>
<evidence type="ECO:0008006" key="8">
    <source>
        <dbReference type="Google" id="ProtNLM"/>
    </source>
</evidence>
<keyword evidence="3 6" id="KW-1133">Transmembrane helix</keyword>
<evidence type="ECO:0000313" key="7">
    <source>
        <dbReference type="EMBL" id="CAD8677764.1"/>
    </source>
</evidence>